<protein>
    <submittedName>
        <fullName evidence="1">Uncharacterized protein</fullName>
    </submittedName>
</protein>
<name>A0A511MER4_9NOCA</name>
<reference evidence="1 2" key="1">
    <citation type="submission" date="2019-07" db="EMBL/GenBank/DDBJ databases">
        <title>Whole genome shotgun sequence of Nocardia ninae NBRC 108245.</title>
        <authorList>
            <person name="Hosoyama A."/>
            <person name="Uohara A."/>
            <person name="Ohji S."/>
            <person name="Ichikawa N."/>
        </authorList>
    </citation>
    <scope>NUCLEOTIDE SEQUENCE [LARGE SCALE GENOMIC DNA]</scope>
    <source>
        <strain evidence="1 2">NBRC 108245</strain>
    </source>
</reference>
<dbReference type="Proteomes" id="UP000321424">
    <property type="component" value="Unassembled WGS sequence"/>
</dbReference>
<organism evidence="1 2">
    <name type="scientific">Nocardia ninae NBRC 108245</name>
    <dbReference type="NCBI Taxonomy" id="1210091"/>
    <lineage>
        <taxon>Bacteria</taxon>
        <taxon>Bacillati</taxon>
        <taxon>Actinomycetota</taxon>
        <taxon>Actinomycetes</taxon>
        <taxon>Mycobacteriales</taxon>
        <taxon>Nocardiaceae</taxon>
        <taxon>Nocardia</taxon>
    </lineage>
</organism>
<dbReference type="AlphaFoldDB" id="A0A511MER4"/>
<accession>A0A511MER4</accession>
<evidence type="ECO:0000313" key="1">
    <source>
        <dbReference type="EMBL" id="GEM39154.1"/>
    </source>
</evidence>
<proteinExistence type="predicted"/>
<sequence>MKVVRMRVGVVAGVVGVAAVAAVGVAPGVGATVTQVGLAPGISFGSSTNYGTGCRYQARATVTDVVQPVVFYDNGIPFAVTRPSGGTALVDWVPAAPGLHTISAVQAPDDRIVAGVDIRVGNGMHVGNGCVVGNG</sequence>
<evidence type="ECO:0000313" key="2">
    <source>
        <dbReference type="Proteomes" id="UP000321424"/>
    </source>
</evidence>
<comment type="caution">
    <text evidence="1">The sequence shown here is derived from an EMBL/GenBank/DDBJ whole genome shotgun (WGS) entry which is preliminary data.</text>
</comment>
<dbReference type="RefSeq" id="WP_147132465.1">
    <property type="nucleotide sequence ID" value="NZ_BJXA01000022.1"/>
</dbReference>
<dbReference type="EMBL" id="BJXA01000022">
    <property type="protein sequence ID" value="GEM39154.1"/>
    <property type="molecule type" value="Genomic_DNA"/>
</dbReference>
<gene>
    <name evidence="1" type="ORF">NN4_36730</name>
</gene>
<keyword evidence="2" id="KW-1185">Reference proteome</keyword>
<dbReference type="OrthoDB" id="4564836at2"/>